<evidence type="ECO:0000256" key="1">
    <source>
        <dbReference type="ARBA" id="ARBA00022729"/>
    </source>
</evidence>
<feature type="chain" id="PRO_5038324885" evidence="2">
    <location>
        <begin position="23"/>
        <end position="296"/>
    </location>
</feature>
<keyword evidence="1 2" id="KW-0732">Signal</keyword>
<dbReference type="AlphaFoldDB" id="A0A935ITF0"/>
<evidence type="ECO:0000256" key="2">
    <source>
        <dbReference type="SAM" id="SignalP"/>
    </source>
</evidence>
<dbReference type="Proteomes" id="UP000726105">
    <property type="component" value="Unassembled WGS sequence"/>
</dbReference>
<dbReference type="InterPro" id="IPR001638">
    <property type="entry name" value="Solute-binding_3/MltF_N"/>
</dbReference>
<evidence type="ECO:0000313" key="6">
    <source>
        <dbReference type="Proteomes" id="UP000718281"/>
    </source>
</evidence>
<dbReference type="EMBL" id="JADJIB010000001">
    <property type="protein sequence ID" value="MBK7272182.1"/>
    <property type="molecule type" value="Genomic_DNA"/>
</dbReference>
<organism evidence="5 7">
    <name type="scientific">Candidatus Phosphoribacter hodrii</name>
    <dbReference type="NCBI Taxonomy" id="2953743"/>
    <lineage>
        <taxon>Bacteria</taxon>
        <taxon>Bacillati</taxon>
        <taxon>Actinomycetota</taxon>
        <taxon>Actinomycetes</taxon>
        <taxon>Micrococcales</taxon>
        <taxon>Dermatophilaceae</taxon>
        <taxon>Candidatus Phosphoribacter</taxon>
    </lineage>
</organism>
<gene>
    <name evidence="4" type="ORF">IPF40_10680</name>
    <name evidence="5" type="ORF">IPI13_03150</name>
</gene>
<evidence type="ECO:0000313" key="7">
    <source>
        <dbReference type="Proteomes" id="UP000726105"/>
    </source>
</evidence>
<reference evidence="6 7" key="1">
    <citation type="submission" date="2020-10" db="EMBL/GenBank/DDBJ databases">
        <title>Connecting structure to function with the recovery of over 1000 high-quality activated sludge metagenome-assembled genomes encoding full-length rRNA genes using long-read sequencing.</title>
        <authorList>
            <person name="Singleton C.M."/>
            <person name="Petriglieri F."/>
            <person name="Kristensen J.M."/>
            <person name="Kirkegaard R.H."/>
            <person name="Michaelsen T.Y."/>
            <person name="Andersen M.H."/>
            <person name="Karst S.M."/>
            <person name="Dueholm M.S."/>
            <person name="Nielsen P.H."/>
            <person name="Albertsen M."/>
        </authorList>
    </citation>
    <scope>NUCLEOTIDE SEQUENCE [LARGE SCALE GENOMIC DNA]</scope>
    <source>
        <strain evidence="4">AalE_18-Q3-R2-46_BAT3C.188</strain>
        <strain evidence="5">Ega_18-Q3-R5-49_MAXAC.001</strain>
    </source>
</reference>
<evidence type="ECO:0000313" key="4">
    <source>
        <dbReference type="EMBL" id="MBK6301475.1"/>
    </source>
</evidence>
<dbReference type="PANTHER" id="PTHR35936">
    <property type="entry name" value="MEMBRANE-BOUND LYTIC MUREIN TRANSGLYCOSYLASE F"/>
    <property type="match status" value="1"/>
</dbReference>
<evidence type="ECO:0000313" key="5">
    <source>
        <dbReference type="EMBL" id="MBK7272182.1"/>
    </source>
</evidence>
<dbReference type="CDD" id="cd13530">
    <property type="entry name" value="PBP2_peptides_like"/>
    <property type="match status" value="1"/>
</dbReference>
<dbReference type="Pfam" id="PF00497">
    <property type="entry name" value="SBP_bac_3"/>
    <property type="match status" value="1"/>
</dbReference>
<protein>
    <submittedName>
        <fullName evidence="5">Amino acid ABC transporter substrate-binding protein</fullName>
    </submittedName>
</protein>
<dbReference type="PROSITE" id="PS51257">
    <property type="entry name" value="PROKAR_LIPOPROTEIN"/>
    <property type="match status" value="1"/>
</dbReference>
<proteinExistence type="predicted"/>
<dbReference type="SUPFAM" id="SSF53850">
    <property type="entry name" value="Periplasmic binding protein-like II"/>
    <property type="match status" value="1"/>
</dbReference>
<dbReference type="EMBL" id="JADIXZ010000004">
    <property type="protein sequence ID" value="MBK6301475.1"/>
    <property type="molecule type" value="Genomic_DNA"/>
</dbReference>
<dbReference type="Proteomes" id="UP000718281">
    <property type="component" value="Unassembled WGS sequence"/>
</dbReference>
<feature type="signal peptide" evidence="2">
    <location>
        <begin position="1"/>
        <end position="22"/>
    </location>
</feature>
<dbReference type="SMART" id="SM00062">
    <property type="entry name" value="PBPb"/>
    <property type="match status" value="1"/>
</dbReference>
<comment type="caution">
    <text evidence="5">The sequence shown here is derived from an EMBL/GenBank/DDBJ whole genome shotgun (WGS) entry which is preliminary data.</text>
</comment>
<accession>A0A935ITF0</accession>
<sequence length="296" mass="29940">MLRSRMLAVSGSALLLAGLAACGGSTSTGSTTSAVATKAPSASATTDACAIASLPLTTAGKFTIGTDDPAYEPWFKDGKPANGQGYEAAVAAAVAAKMGFAAADVQWVVVPFTNAITPGKKNFDVDINQVSISEERRKAVDFSSGYYDVAQAVITYKGSPIDGKTAVADLAGAKLGAQVGTTSYKAITDQIKPTAAPAVFDTNDLAVQALKNKQIDGIVADVPTAFYMTAAQLDNGVIVGQLPAAGGAQEQFGLVLTKGSGLTACVSKAVDALRADGTLAKLATQWLTNAGAPALK</sequence>
<feature type="domain" description="Solute-binding protein family 3/N-terminal" evidence="3">
    <location>
        <begin position="61"/>
        <end position="290"/>
    </location>
</feature>
<evidence type="ECO:0000259" key="3">
    <source>
        <dbReference type="SMART" id="SM00062"/>
    </source>
</evidence>
<name>A0A935ITF0_9MICO</name>
<dbReference type="PANTHER" id="PTHR35936:SF17">
    <property type="entry name" value="ARGININE-BINDING EXTRACELLULAR PROTEIN ARTP"/>
    <property type="match status" value="1"/>
</dbReference>
<dbReference type="Gene3D" id="3.40.190.10">
    <property type="entry name" value="Periplasmic binding protein-like II"/>
    <property type="match status" value="2"/>
</dbReference>